<dbReference type="GO" id="GO:0016787">
    <property type="term" value="F:hydrolase activity"/>
    <property type="evidence" value="ECO:0007669"/>
    <property type="project" value="UniProtKB-KW"/>
</dbReference>
<evidence type="ECO:0000256" key="2">
    <source>
        <dbReference type="SAM" id="MobiDB-lite"/>
    </source>
</evidence>
<organism evidence="4 5">
    <name type="scientific">Thermothielavioides terrestris</name>
    <dbReference type="NCBI Taxonomy" id="2587410"/>
    <lineage>
        <taxon>Eukaryota</taxon>
        <taxon>Fungi</taxon>
        <taxon>Dikarya</taxon>
        <taxon>Ascomycota</taxon>
        <taxon>Pezizomycotina</taxon>
        <taxon>Sordariomycetes</taxon>
        <taxon>Sordariomycetidae</taxon>
        <taxon>Sordariales</taxon>
        <taxon>Chaetomiaceae</taxon>
        <taxon>Thermothielavioides</taxon>
    </lineage>
</organism>
<protein>
    <submittedName>
        <fullName evidence="4">059b631e-287d-49b3-8a3c-2d1f6c258e41</fullName>
    </submittedName>
</protein>
<dbReference type="SUPFAM" id="SSF53474">
    <property type="entry name" value="alpha/beta-Hydrolases"/>
    <property type="match status" value="1"/>
</dbReference>
<accession>A0A3S4APW6</accession>
<reference evidence="4 5" key="1">
    <citation type="submission" date="2018-04" db="EMBL/GenBank/DDBJ databases">
        <authorList>
            <person name="Huttner S."/>
            <person name="Dainat J."/>
        </authorList>
    </citation>
    <scope>NUCLEOTIDE SEQUENCE [LARGE SCALE GENOMIC DNA]</scope>
</reference>
<evidence type="ECO:0000256" key="1">
    <source>
        <dbReference type="ARBA" id="ARBA00022801"/>
    </source>
</evidence>
<evidence type="ECO:0000259" key="3">
    <source>
        <dbReference type="Pfam" id="PF12697"/>
    </source>
</evidence>
<name>A0A3S4APW6_9PEZI</name>
<keyword evidence="1" id="KW-0378">Hydrolase</keyword>
<dbReference type="Pfam" id="PF12697">
    <property type="entry name" value="Abhydrolase_6"/>
    <property type="match status" value="1"/>
</dbReference>
<dbReference type="InterPro" id="IPR029058">
    <property type="entry name" value="AB_hydrolase_fold"/>
</dbReference>
<evidence type="ECO:0000313" key="5">
    <source>
        <dbReference type="Proteomes" id="UP000289323"/>
    </source>
</evidence>
<dbReference type="GO" id="GO:0016020">
    <property type="term" value="C:membrane"/>
    <property type="evidence" value="ECO:0007669"/>
    <property type="project" value="TreeGrafter"/>
</dbReference>
<proteinExistence type="predicted"/>
<sequence length="375" mass="40312">MHYYTDLLTTTDGCPLALQSSRPLPPLPSLTTTTTAAAAASHPDPAARDPGNPQTTTRTTTTIIVLLHGFSGSSAYFTRNFAALAAAGHWVVAPDMRGHGRSGHGAVARGGFHVARLAADLREVLRFLKRSAAASPTAAYVSGPGPESGAAAAGGGGGEVKFVLVGCSIGAAVLWTHIELFGEDLDGDGCCAGYVFVDQAPLQDRAGPLGLGGAWDARHAHRGCFDEASLFAAQEAWVRRPAETHRALVAECLGYRVQPREGDAVGEEQARRDEEFFVAISARCDGVWLARLLADHTRYDHREALEGITRPTLVMAGRRSGCFPLEGVAETAERIRKGGNQQVEMLVFESGHWLFYEEPERFNRELLRFVDMCTR</sequence>
<dbReference type="PANTHER" id="PTHR43798">
    <property type="entry name" value="MONOACYLGLYCEROL LIPASE"/>
    <property type="match status" value="1"/>
</dbReference>
<gene>
    <name evidence="4" type="ORF">TT172_LOCUS5449</name>
</gene>
<dbReference type="PRINTS" id="PR00412">
    <property type="entry name" value="EPOXHYDRLASE"/>
</dbReference>
<dbReference type="Gene3D" id="3.40.50.1820">
    <property type="entry name" value="alpha/beta hydrolase"/>
    <property type="match status" value="1"/>
</dbReference>
<dbReference type="InterPro" id="IPR050266">
    <property type="entry name" value="AB_hydrolase_sf"/>
</dbReference>
<feature type="region of interest" description="Disordered" evidence="2">
    <location>
        <begin position="18"/>
        <end position="56"/>
    </location>
</feature>
<dbReference type="InterPro" id="IPR000073">
    <property type="entry name" value="AB_hydrolase_1"/>
</dbReference>
<dbReference type="InterPro" id="IPR000639">
    <property type="entry name" value="Epox_hydrolase-like"/>
</dbReference>
<feature type="domain" description="AB hydrolase-1" evidence="3">
    <location>
        <begin position="64"/>
        <end position="364"/>
    </location>
</feature>
<dbReference type="PANTHER" id="PTHR43798:SF31">
    <property type="entry name" value="AB HYDROLASE SUPERFAMILY PROTEIN YCLE"/>
    <property type="match status" value="1"/>
</dbReference>
<dbReference type="EMBL" id="OUUZ01000009">
    <property type="protein sequence ID" value="SPQ23030.1"/>
    <property type="molecule type" value="Genomic_DNA"/>
</dbReference>
<dbReference type="AlphaFoldDB" id="A0A3S4APW6"/>
<dbReference type="Proteomes" id="UP000289323">
    <property type="component" value="Unassembled WGS sequence"/>
</dbReference>
<feature type="compositionally biased region" description="Low complexity" evidence="2">
    <location>
        <begin position="29"/>
        <end position="56"/>
    </location>
</feature>
<evidence type="ECO:0000313" key="4">
    <source>
        <dbReference type="EMBL" id="SPQ23030.1"/>
    </source>
</evidence>